<evidence type="ECO:0008006" key="3">
    <source>
        <dbReference type="Google" id="ProtNLM"/>
    </source>
</evidence>
<organism evidence="1 2">
    <name type="scientific">Candidatus Dechloromonas phosphorivorans</name>
    <dbReference type="NCBI Taxonomy" id="2899244"/>
    <lineage>
        <taxon>Bacteria</taxon>
        <taxon>Pseudomonadati</taxon>
        <taxon>Pseudomonadota</taxon>
        <taxon>Betaproteobacteria</taxon>
        <taxon>Rhodocyclales</taxon>
        <taxon>Azonexaceae</taxon>
        <taxon>Dechloromonas</taxon>
    </lineage>
</organism>
<evidence type="ECO:0000313" key="1">
    <source>
        <dbReference type="EMBL" id="MBK7417278.1"/>
    </source>
</evidence>
<dbReference type="EMBL" id="JADJMS010000051">
    <property type="protein sequence ID" value="MBK7417278.1"/>
    <property type="molecule type" value="Genomic_DNA"/>
</dbReference>
<dbReference type="Gene3D" id="1.10.530.10">
    <property type="match status" value="1"/>
</dbReference>
<proteinExistence type="predicted"/>
<evidence type="ECO:0000313" key="2">
    <source>
        <dbReference type="Proteomes" id="UP000739411"/>
    </source>
</evidence>
<dbReference type="Proteomes" id="UP000739411">
    <property type="component" value="Unassembled WGS sequence"/>
</dbReference>
<accession>A0A935K0P1</accession>
<dbReference type="InterPro" id="IPR023346">
    <property type="entry name" value="Lysozyme-like_dom_sf"/>
</dbReference>
<gene>
    <name evidence="1" type="ORF">IPJ38_21485</name>
</gene>
<protein>
    <recommendedName>
        <fullName evidence="3">Transglycosylase SLT domain-containing protein</fullName>
    </recommendedName>
</protein>
<dbReference type="SUPFAM" id="SSF53955">
    <property type="entry name" value="Lysozyme-like"/>
    <property type="match status" value="1"/>
</dbReference>
<dbReference type="AlphaFoldDB" id="A0A935K0P1"/>
<comment type="caution">
    <text evidence="1">The sequence shown here is derived from an EMBL/GenBank/DDBJ whole genome shotgun (WGS) entry which is preliminary data.</text>
</comment>
<reference evidence="1 2" key="1">
    <citation type="submission" date="2020-10" db="EMBL/GenBank/DDBJ databases">
        <title>Connecting structure to function with the recovery of over 1000 high-quality activated sludge metagenome-assembled genomes encoding full-length rRNA genes using long-read sequencing.</title>
        <authorList>
            <person name="Singleton C.M."/>
            <person name="Petriglieri F."/>
            <person name="Kristensen J.M."/>
            <person name="Kirkegaard R.H."/>
            <person name="Michaelsen T.Y."/>
            <person name="Andersen M.H."/>
            <person name="Karst S.M."/>
            <person name="Dueholm M.S."/>
            <person name="Nielsen P.H."/>
            <person name="Albertsen M."/>
        </authorList>
    </citation>
    <scope>NUCLEOTIDE SEQUENCE [LARGE SCALE GENOMIC DNA]</scope>
    <source>
        <strain evidence="1">EsbW_18-Q3-R4-48_BATAC.463</strain>
    </source>
</reference>
<name>A0A935K0P1_9RHOO</name>
<sequence>MENLDTHPVLASVAYNAGPGRAKNGAEQALEGAISAETIPFSETRDSVKKSMSNPDDYLRFCSPAADSLKTTSVPWHHAPPTPKRP</sequence>